<evidence type="ECO:0000313" key="2">
    <source>
        <dbReference type="EMBL" id="PSK37843.1"/>
    </source>
</evidence>
<dbReference type="Proteomes" id="UP000241107">
    <property type="component" value="Unassembled WGS sequence"/>
</dbReference>
<accession>A0A2P7YPH0</accession>
<evidence type="ECO:0000313" key="3">
    <source>
        <dbReference type="Proteomes" id="UP000241107"/>
    </source>
</evidence>
<protein>
    <submittedName>
        <fullName evidence="2">Uncharacterized protein</fullName>
    </submittedName>
</protein>
<feature type="compositionally biased region" description="Basic residues" evidence="1">
    <location>
        <begin position="123"/>
        <end position="138"/>
    </location>
</feature>
<dbReference type="GeneID" id="36566477"/>
<name>A0A2P7YPH0_9ASCO</name>
<keyword evidence="3" id="KW-1185">Reference proteome</keyword>
<reference evidence="2 3" key="1">
    <citation type="submission" date="2018-03" db="EMBL/GenBank/DDBJ databases">
        <title>Candida pseudohaemulonii genome assembly and annotation.</title>
        <authorList>
            <person name="Munoz J.F."/>
            <person name="Gade L.G."/>
            <person name="Chow N.A."/>
            <person name="Litvintseva A.P."/>
            <person name="Loparev V.N."/>
            <person name="Cuomo C.A."/>
        </authorList>
    </citation>
    <scope>NUCLEOTIDE SEQUENCE [LARGE SCALE GENOMIC DNA]</scope>
    <source>
        <strain evidence="2 3">B12108</strain>
    </source>
</reference>
<dbReference type="RefSeq" id="XP_024713353.1">
    <property type="nucleotide sequence ID" value="XM_024858443.1"/>
</dbReference>
<organism evidence="2 3">
    <name type="scientific">Candidozyma pseudohaemuli</name>
    <dbReference type="NCBI Taxonomy" id="418784"/>
    <lineage>
        <taxon>Eukaryota</taxon>
        <taxon>Fungi</taxon>
        <taxon>Dikarya</taxon>
        <taxon>Ascomycota</taxon>
        <taxon>Saccharomycotina</taxon>
        <taxon>Pichiomycetes</taxon>
        <taxon>Metschnikowiaceae</taxon>
        <taxon>Candidozyma</taxon>
    </lineage>
</organism>
<sequence length="460" mass="53850">MYHAQEYRKNISSFHRKAERVSYLNETQLPQNHLLTKINLRLKKDQPFKQSLKRTSFKVINFLGLTAPDPSEERLRVRCGFRRHMLELLKNPKEESILLKDRLKLKAFQFAEVEPTKPCNSFRSHKSKQPSKHSSKRLSKAFSSHQSSVFEKTSHLVEPHSVSSMEDVATDIIGPWVAVHSLFEKIPKEPLSFEQLSDFFRKELHRFQHTKTFFTNTQWMERKQAWRDFPNHLGLCADDKLSNFGNVIENLEKKRRSVAKSGNKQLAKQADQMLNEVYSRIDEANNNHRNAVLAVYHNHKHLKKQMLNLLKDLHKLLLDHASTREKIAQRLQKNGSFPGADKVIELELNKFQEISLKIYDLNSSAASLQKKTLEQLQSLDKAHANLARFCKGLNDQQYYLSRTLGPSMVSKPRHAYNYLPYKKALKDHQGHYDRMTRYTELLIDRLFEEMVGLYHEFAEA</sequence>
<dbReference type="AlphaFoldDB" id="A0A2P7YPH0"/>
<proteinExistence type="predicted"/>
<comment type="caution">
    <text evidence="2">The sequence shown here is derived from an EMBL/GenBank/DDBJ whole genome shotgun (WGS) entry which is preliminary data.</text>
</comment>
<dbReference type="VEuPathDB" id="FungiDB:C7M61_003088"/>
<gene>
    <name evidence="2" type="ORF">C7M61_003088</name>
</gene>
<evidence type="ECO:0000256" key="1">
    <source>
        <dbReference type="SAM" id="MobiDB-lite"/>
    </source>
</evidence>
<feature type="region of interest" description="Disordered" evidence="1">
    <location>
        <begin position="117"/>
        <end position="138"/>
    </location>
</feature>
<dbReference type="OrthoDB" id="10326821at2759"/>
<dbReference type="EMBL" id="PYFQ01000007">
    <property type="protein sequence ID" value="PSK37843.1"/>
    <property type="molecule type" value="Genomic_DNA"/>
</dbReference>